<evidence type="ECO:0000313" key="2">
    <source>
        <dbReference type="EMBL" id="EFC45873.1"/>
    </source>
</evidence>
<reference evidence="2 3" key="1">
    <citation type="journal article" date="2010" name="Cell">
        <title>The genome of Naegleria gruberi illuminates early eukaryotic versatility.</title>
        <authorList>
            <person name="Fritz-Laylin L.K."/>
            <person name="Prochnik S.E."/>
            <person name="Ginger M.L."/>
            <person name="Dacks J.B."/>
            <person name="Carpenter M.L."/>
            <person name="Field M.C."/>
            <person name="Kuo A."/>
            <person name="Paredez A."/>
            <person name="Chapman J."/>
            <person name="Pham J."/>
            <person name="Shu S."/>
            <person name="Neupane R."/>
            <person name="Cipriano M."/>
            <person name="Mancuso J."/>
            <person name="Tu H."/>
            <person name="Salamov A."/>
            <person name="Lindquist E."/>
            <person name="Shapiro H."/>
            <person name="Lucas S."/>
            <person name="Grigoriev I.V."/>
            <person name="Cande W.Z."/>
            <person name="Fulton C."/>
            <person name="Rokhsar D.S."/>
            <person name="Dawson S.C."/>
        </authorList>
    </citation>
    <scope>NUCLEOTIDE SEQUENCE [LARGE SCALE GENOMIC DNA]</scope>
    <source>
        <strain evidence="2 3">NEG-M</strain>
    </source>
</reference>
<dbReference type="VEuPathDB" id="AmoebaDB:NAEGRDRAFT_66143"/>
<dbReference type="Proteomes" id="UP000006671">
    <property type="component" value="Unassembled WGS sequence"/>
</dbReference>
<gene>
    <name evidence="2" type="ORF">NAEGRDRAFT_66143</name>
</gene>
<dbReference type="OrthoDB" id="10249659at2759"/>
<protein>
    <submittedName>
        <fullName evidence="2">Predicted protein</fullName>
    </submittedName>
</protein>
<proteinExistence type="predicted"/>
<keyword evidence="3" id="KW-1185">Reference proteome</keyword>
<dbReference type="GeneID" id="8858985"/>
<dbReference type="OMA" id="PICRYNK"/>
<feature type="transmembrane region" description="Helical" evidence="1">
    <location>
        <begin position="152"/>
        <end position="169"/>
    </location>
</feature>
<organism evidence="3">
    <name type="scientific">Naegleria gruberi</name>
    <name type="common">Amoeba</name>
    <dbReference type="NCBI Taxonomy" id="5762"/>
    <lineage>
        <taxon>Eukaryota</taxon>
        <taxon>Discoba</taxon>
        <taxon>Heterolobosea</taxon>
        <taxon>Tetramitia</taxon>
        <taxon>Eutetramitia</taxon>
        <taxon>Vahlkampfiidae</taxon>
        <taxon>Naegleria</taxon>
    </lineage>
</organism>
<sequence length="186" mass="21620">MDRNSIEEYITTKLHIPEKNFQLRAPIYYKLKQGIRDPKEQENKNSLIGFLNSDEESTASEQLANDLSVVEPVPKSQTGEMFEENEFRKPLTDDQMKNFSTFRLFYKIFGTKCFSYASLISAGIAIPVSIFVNLRFKGLGKERWAATIEKGAWSFFLPLFVTYPICRYNKTKTDDKLREAIRGRNY</sequence>
<accession>D2VBA1</accession>
<keyword evidence="1" id="KW-0812">Transmembrane</keyword>
<keyword evidence="1" id="KW-1133">Transmembrane helix</keyword>
<keyword evidence="1" id="KW-0472">Membrane</keyword>
<dbReference type="InParanoid" id="D2VBA1"/>
<dbReference type="EMBL" id="GG738861">
    <property type="protein sequence ID" value="EFC45873.1"/>
    <property type="molecule type" value="Genomic_DNA"/>
</dbReference>
<feature type="transmembrane region" description="Helical" evidence="1">
    <location>
        <begin position="113"/>
        <end position="132"/>
    </location>
</feature>
<evidence type="ECO:0000313" key="3">
    <source>
        <dbReference type="Proteomes" id="UP000006671"/>
    </source>
</evidence>
<evidence type="ECO:0000256" key="1">
    <source>
        <dbReference type="SAM" id="Phobius"/>
    </source>
</evidence>
<dbReference type="RefSeq" id="XP_002678617.1">
    <property type="nucleotide sequence ID" value="XM_002678571.1"/>
</dbReference>
<name>D2VBA1_NAEGR</name>
<dbReference type="KEGG" id="ngr:NAEGRDRAFT_66143"/>
<dbReference type="AlphaFoldDB" id="D2VBA1"/>